<dbReference type="RefSeq" id="WP_072596628.1">
    <property type="nucleotide sequence ID" value="NZ_CP018221.1"/>
</dbReference>
<feature type="domain" description="Nitroreductase" evidence="6">
    <location>
        <begin position="17"/>
        <end position="158"/>
    </location>
</feature>
<dbReference type="GO" id="GO:0016491">
    <property type="term" value="F:oxidoreductase activity"/>
    <property type="evidence" value="ECO:0007669"/>
    <property type="project" value="UniProtKB-UniRule"/>
</dbReference>
<dbReference type="Gene3D" id="3.40.109.10">
    <property type="entry name" value="NADH Oxidase"/>
    <property type="match status" value="1"/>
</dbReference>
<protein>
    <recommendedName>
        <fullName evidence="5">Putative NADH dehydrogenase/NAD(P)H nitroreductase BSL82_06945</fullName>
        <ecNumber evidence="5">1.-.-.-</ecNumber>
    </recommendedName>
</protein>
<dbReference type="STRING" id="1921510.BSL82_06945"/>
<organism evidence="7 8">
    <name type="scientific">Tardibacter chloracetimidivorans</name>
    <dbReference type="NCBI Taxonomy" id="1921510"/>
    <lineage>
        <taxon>Bacteria</taxon>
        <taxon>Pseudomonadati</taxon>
        <taxon>Pseudomonadota</taxon>
        <taxon>Alphaproteobacteria</taxon>
        <taxon>Sphingomonadales</taxon>
        <taxon>Sphingomonadaceae</taxon>
        <taxon>Tardibacter</taxon>
    </lineage>
</organism>
<proteinExistence type="inferred from homology"/>
<dbReference type="InterPro" id="IPR000415">
    <property type="entry name" value="Nitroreductase-like"/>
</dbReference>
<accession>A0A1L3ZTV6</accession>
<dbReference type="AlphaFoldDB" id="A0A1L3ZTV6"/>
<dbReference type="OrthoDB" id="9784375at2"/>
<comment type="cofactor">
    <cofactor evidence="5">
        <name>FMN</name>
        <dbReference type="ChEBI" id="CHEBI:58210"/>
    </cofactor>
</comment>
<keyword evidence="2 5" id="KW-0288">FMN</keyword>
<evidence type="ECO:0000256" key="5">
    <source>
        <dbReference type="HAMAP-Rule" id="MF_01204"/>
    </source>
</evidence>
<dbReference type="Proteomes" id="UP000182063">
    <property type="component" value="Chromosome"/>
</dbReference>
<keyword evidence="4 5" id="KW-0560">Oxidoreductase</keyword>
<dbReference type="HAMAP" id="MF_01204">
    <property type="entry name" value="Oxidoreductase_RutE_HadB"/>
    <property type="match status" value="1"/>
</dbReference>
<dbReference type="NCBIfam" id="NF003768">
    <property type="entry name" value="PRK05365.1"/>
    <property type="match status" value="1"/>
</dbReference>
<evidence type="ECO:0000256" key="4">
    <source>
        <dbReference type="ARBA" id="ARBA00023002"/>
    </source>
</evidence>
<dbReference type="CDD" id="cd02148">
    <property type="entry name" value="RutE-like"/>
    <property type="match status" value="1"/>
</dbReference>
<dbReference type="EMBL" id="CP018221">
    <property type="protein sequence ID" value="API59076.1"/>
    <property type="molecule type" value="Genomic_DNA"/>
</dbReference>
<evidence type="ECO:0000313" key="7">
    <source>
        <dbReference type="EMBL" id="API59076.1"/>
    </source>
</evidence>
<keyword evidence="8" id="KW-1185">Reference proteome</keyword>
<evidence type="ECO:0000256" key="2">
    <source>
        <dbReference type="ARBA" id="ARBA00022643"/>
    </source>
</evidence>
<evidence type="ECO:0000256" key="1">
    <source>
        <dbReference type="ARBA" id="ARBA00022630"/>
    </source>
</evidence>
<keyword evidence="1 5" id="KW-0285">Flavoprotein</keyword>
<dbReference type="KEGG" id="sphj:BSL82_06945"/>
<dbReference type="SUPFAM" id="SSF55469">
    <property type="entry name" value="FMN-dependent nitroreductase-like"/>
    <property type="match status" value="1"/>
</dbReference>
<gene>
    <name evidence="7" type="ORF">BSL82_06945</name>
</gene>
<dbReference type="InterPro" id="IPR050461">
    <property type="entry name" value="Nitroreductase_HadB/RutE"/>
</dbReference>
<name>A0A1L3ZTV6_9SPHN</name>
<evidence type="ECO:0000313" key="8">
    <source>
        <dbReference type="Proteomes" id="UP000182063"/>
    </source>
</evidence>
<dbReference type="Pfam" id="PF00881">
    <property type="entry name" value="Nitroreductase"/>
    <property type="match status" value="1"/>
</dbReference>
<dbReference type="PANTHER" id="PTHR43543:SF1">
    <property type="entry name" value="MALONIC SEMIALDEHYDE REDUCTASE RUTE-RELATED"/>
    <property type="match status" value="1"/>
</dbReference>
<dbReference type="InterPro" id="IPR023936">
    <property type="entry name" value="RutE-like"/>
</dbReference>
<keyword evidence="5" id="KW-0520">NAD</keyword>
<dbReference type="InterPro" id="IPR029479">
    <property type="entry name" value="Nitroreductase"/>
</dbReference>
<evidence type="ECO:0000256" key="3">
    <source>
        <dbReference type="ARBA" id="ARBA00022857"/>
    </source>
</evidence>
<comment type="similarity">
    <text evidence="5">Belongs to the nitroreductase family. HadB/RutE subfamily.</text>
</comment>
<evidence type="ECO:0000259" key="6">
    <source>
        <dbReference type="Pfam" id="PF00881"/>
    </source>
</evidence>
<dbReference type="EC" id="1.-.-.-" evidence="5"/>
<sequence>MATEILSDNDLDLIFRSARSYNGYLDRPVTRVQIEAIYDLLKMGPTSANVQPARFVFCLSQDSKEKLASVASEANAAKIRKAPAAVVVGMDMDFPERMPEVFPHNPDAKHWFSGAMLETTAFRNSSLQGAYFIVAARAIGLDVGPMSGFDNARADETFFAGTSIKSNFIATFGYGDPESIFGRLPRLGFDAACKII</sequence>
<dbReference type="PANTHER" id="PTHR43543">
    <property type="entry name" value="MALONIC SEMIALDEHYDE REDUCTASE RUTE-RELATED"/>
    <property type="match status" value="1"/>
</dbReference>
<keyword evidence="3 5" id="KW-0521">NADP</keyword>
<reference evidence="8" key="1">
    <citation type="submission" date="2016-11" db="EMBL/GenBank/DDBJ databases">
        <title>Complete Genome Sequence of alachlor-degrading Sphingomonas sp. strain JJ-A5.</title>
        <authorList>
            <person name="Lee H."/>
            <person name="Ka J.-O."/>
        </authorList>
    </citation>
    <scope>NUCLEOTIDE SEQUENCE [LARGE SCALE GENOMIC DNA]</scope>
    <source>
        <strain evidence="8">JJ-A5</strain>
    </source>
</reference>